<evidence type="ECO:0000313" key="9">
    <source>
        <dbReference type="Proteomes" id="UP000031552"/>
    </source>
</evidence>
<feature type="transmembrane region" description="Helical" evidence="6">
    <location>
        <begin position="216"/>
        <end position="237"/>
    </location>
</feature>
<reference evidence="8" key="2">
    <citation type="submission" date="2014-09" db="EMBL/GenBank/DDBJ databases">
        <title>Criblamydia sequanensis harbors a mega-plasmid encoding arsenite resistance.</title>
        <authorList>
            <person name="Bertelli C."/>
            <person name="Goesmann A."/>
            <person name="Greub G."/>
        </authorList>
    </citation>
    <scope>NUCLEOTIDE SEQUENCE [LARGE SCALE GENOMIC DNA]</scope>
    <source>
        <strain evidence="8">CRIB-18</strain>
    </source>
</reference>
<keyword evidence="4 6" id="KW-1133">Transmembrane helix</keyword>
<dbReference type="InterPro" id="IPR050638">
    <property type="entry name" value="AA-Vitamin_Transporters"/>
</dbReference>
<feature type="transmembrane region" description="Helical" evidence="6">
    <location>
        <begin position="28"/>
        <end position="45"/>
    </location>
</feature>
<dbReference type="eggNOG" id="COG0697">
    <property type="taxonomic scope" value="Bacteria"/>
</dbReference>
<evidence type="ECO:0000256" key="2">
    <source>
        <dbReference type="ARBA" id="ARBA00022475"/>
    </source>
</evidence>
<dbReference type="GO" id="GO:0005886">
    <property type="term" value="C:plasma membrane"/>
    <property type="evidence" value="ECO:0007669"/>
    <property type="project" value="UniProtKB-SubCell"/>
</dbReference>
<keyword evidence="2" id="KW-1003">Cell membrane</keyword>
<feature type="transmembrane region" description="Helical" evidence="6">
    <location>
        <begin position="122"/>
        <end position="140"/>
    </location>
</feature>
<evidence type="ECO:0000256" key="3">
    <source>
        <dbReference type="ARBA" id="ARBA00022692"/>
    </source>
</evidence>
<feature type="transmembrane region" description="Helical" evidence="6">
    <location>
        <begin position="152"/>
        <end position="171"/>
    </location>
</feature>
<dbReference type="OrthoDB" id="20414at2"/>
<comment type="subcellular location">
    <subcellularLocation>
        <location evidence="1">Cell membrane</location>
        <topology evidence="1">Multi-pass membrane protein</topology>
    </subcellularLocation>
</comment>
<feature type="domain" description="EamA" evidence="7">
    <location>
        <begin position="4"/>
        <end position="131"/>
    </location>
</feature>
<dbReference type="PANTHER" id="PTHR32322:SF18">
    <property type="entry name" value="S-ADENOSYLMETHIONINE_S-ADENOSYLHOMOCYSTEINE TRANSPORTER"/>
    <property type="match status" value="1"/>
</dbReference>
<reference evidence="8" key="1">
    <citation type="submission" date="2013-12" db="EMBL/GenBank/DDBJ databases">
        <authorList>
            <person name="Linke B."/>
        </authorList>
    </citation>
    <scope>NUCLEOTIDE SEQUENCE [LARGE SCALE GENOMIC DNA]</scope>
    <source>
        <strain evidence="8">CRIB-18</strain>
    </source>
</reference>
<keyword evidence="5 6" id="KW-0472">Membrane</keyword>
<proteinExistence type="predicted"/>
<evidence type="ECO:0000313" key="8">
    <source>
        <dbReference type="EMBL" id="CDR33078.1"/>
    </source>
</evidence>
<comment type="caution">
    <text evidence="8">The sequence shown here is derived from an EMBL/GenBank/DDBJ whole genome shotgun (WGS) entry which is preliminary data.</text>
</comment>
<name>A0A090D0H9_9BACT</name>
<keyword evidence="9" id="KW-1185">Reference proteome</keyword>
<dbReference type="InterPro" id="IPR037185">
    <property type="entry name" value="EmrE-like"/>
</dbReference>
<dbReference type="Proteomes" id="UP000031552">
    <property type="component" value="Unassembled WGS sequence"/>
</dbReference>
<feature type="transmembrane region" description="Helical" evidence="6">
    <location>
        <begin position="94"/>
        <end position="110"/>
    </location>
</feature>
<dbReference type="SUPFAM" id="SSF103481">
    <property type="entry name" value="Multidrug resistance efflux transporter EmrE"/>
    <property type="match status" value="2"/>
</dbReference>
<sequence>MWQVFLMYALFGSIFSIGKLALVSCPPFFLTAVRMLLAGCLLFLFENKSDLKKQIVKSTKFIPLIFQISLFNVFITNAFEFWGLQYMSSSKTCLIYTLSPFASALIAYVFSLEKMTRKKWEGLTVGILSFIPLMVSPWIFETKLQLAEMEKWAEAALAISALTSVIGWYSVRKLMNAKEFSPNFINGSSFIIGGLISLPVSLLIETIEFSKLLSFRGFIFPLIYIVLIHNIICYTLYVRSLRRFSVTFMAFAGLINPLFAAVFGYLFLDEPVTSSFILAFLGMSVGLMLFYKEETKTIYLDETSRA</sequence>
<evidence type="ECO:0000256" key="5">
    <source>
        <dbReference type="ARBA" id="ARBA00023136"/>
    </source>
</evidence>
<evidence type="ECO:0000256" key="4">
    <source>
        <dbReference type="ARBA" id="ARBA00022989"/>
    </source>
</evidence>
<feature type="transmembrane region" description="Helical" evidence="6">
    <location>
        <begin position="183"/>
        <end position="204"/>
    </location>
</feature>
<dbReference type="RefSeq" id="WP_041016572.1">
    <property type="nucleotide sequence ID" value="NZ_CCEJ010000001.1"/>
</dbReference>
<dbReference type="AlphaFoldDB" id="A0A090D0H9"/>
<feature type="transmembrane region" description="Helical" evidence="6">
    <location>
        <begin position="61"/>
        <end position="82"/>
    </location>
</feature>
<accession>A0A090D0H9</accession>
<dbReference type="PANTHER" id="PTHR32322">
    <property type="entry name" value="INNER MEMBRANE TRANSPORTER"/>
    <property type="match status" value="1"/>
</dbReference>
<feature type="transmembrane region" description="Helical" evidence="6">
    <location>
        <begin position="274"/>
        <end position="291"/>
    </location>
</feature>
<evidence type="ECO:0000256" key="6">
    <source>
        <dbReference type="SAM" id="Phobius"/>
    </source>
</evidence>
<feature type="domain" description="EamA" evidence="7">
    <location>
        <begin position="153"/>
        <end position="290"/>
    </location>
</feature>
<feature type="transmembrane region" description="Helical" evidence="6">
    <location>
        <begin position="244"/>
        <end position="268"/>
    </location>
</feature>
<organism evidence="8 9">
    <name type="scientific">Candidatus Criblamydia sequanensis CRIB-18</name>
    <dbReference type="NCBI Taxonomy" id="1437425"/>
    <lineage>
        <taxon>Bacteria</taxon>
        <taxon>Pseudomonadati</taxon>
        <taxon>Chlamydiota</taxon>
        <taxon>Chlamydiia</taxon>
        <taxon>Parachlamydiales</taxon>
        <taxon>Candidatus Criblamydiaceae</taxon>
        <taxon>Candidatus Criblamydia</taxon>
    </lineage>
</organism>
<dbReference type="EMBL" id="CCEJ010000001">
    <property type="protein sequence ID" value="CDR33078.1"/>
    <property type="molecule type" value="Genomic_DNA"/>
</dbReference>
<dbReference type="InterPro" id="IPR000620">
    <property type="entry name" value="EamA_dom"/>
</dbReference>
<evidence type="ECO:0000256" key="1">
    <source>
        <dbReference type="ARBA" id="ARBA00004651"/>
    </source>
</evidence>
<dbReference type="Pfam" id="PF00892">
    <property type="entry name" value="EamA"/>
    <property type="match status" value="2"/>
</dbReference>
<dbReference type="STRING" id="1437425.CSEC_0239"/>
<evidence type="ECO:0000259" key="7">
    <source>
        <dbReference type="Pfam" id="PF00892"/>
    </source>
</evidence>
<keyword evidence="3 6" id="KW-0812">Transmembrane</keyword>
<gene>
    <name evidence="8" type="ORF">CSEC_0239</name>
</gene>
<protein>
    <submittedName>
        <fullName evidence="8">Conserved membrane protein</fullName>
    </submittedName>
</protein>